<evidence type="ECO:0000256" key="4">
    <source>
        <dbReference type="ARBA" id="ARBA00022563"/>
    </source>
</evidence>
<comment type="pathway">
    <text evidence="1">Cofactor biosynthesis; tetrahydrofolylpolyglutamate biosynthesis.</text>
</comment>
<dbReference type="GO" id="GO:0006730">
    <property type="term" value="P:one-carbon metabolic process"/>
    <property type="evidence" value="ECO:0007669"/>
    <property type="project" value="UniProtKB-KW"/>
</dbReference>
<evidence type="ECO:0000313" key="13">
    <source>
        <dbReference type="EMBL" id="KAK2774455.1"/>
    </source>
</evidence>
<keyword evidence="9" id="KW-0460">Magnesium</keyword>
<accession>A0AAD9YTA2</accession>
<dbReference type="PANTHER" id="PTHR11136:SF5">
    <property type="entry name" value="FOLYLPOLYGLUTAMATE SYNTHASE, MITOCHONDRIAL"/>
    <property type="match status" value="1"/>
</dbReference>
<evidence type="ECO:0000256" key="3">
    <source>
        <dbReference type="ARBA" id="ARBA00013025"/>
    </source>
</evidence>
<dbReference type="SUPFAM" id="SSF53623">
    <property type="entry name" value="MurD-like peptide ligases, catalytic domain"/>
    <property type="match status" value="1"/>
</dbReference>
<evidence type="ECO:0000256" key="1">
    <source>
        <dbReference type="ARBA" id="ARBA00005150"/>
    </source>
</evidence>
<dbReference type="InterPro" id="IPR036615">
    <property type="entry name" value="Mur_ligase_C_dom_sf"/>
</dbReference>
<keyword evidence="5" id="KW-0436">Ligase</keyword>
<keyword evidence="6" id="KW-0479">Metal-binding</keyword>
<keyword evidence="7" id="KW-0547">Nucleotide-binding</keyword>
<dbReference type="Gene3D" id="3.40.1190.10">
    <property type="entry name" value="Mur-like, catalytic domain"/>
    <property type="match status" value="1"/>
</dbReference>
<dbReference type="Gene3D" id="3.90.190.20">
    <property type="entry name" value="Mur ligase, C-terminal domain"/>
    <property type="match status" value="1"/>
</dbReference>
<dbReference type="InterPro" id="IPR001645">
    <property type="entry name" value="Folylpolyglutamate_synth"/>
</dbReference>
<evidence type="ECO:0000256" key="8">
    <source>
        <dbReference type="ARBA" id="ARBA00022840"/>
    </source>
</evidence>
<dbReference type="AlphaFoldDB" id="A0AAD9YTA2"/>
<sequence>MSRLIRLLSSPLISSPPAKPLTHHSLTTMSASRTYQDALDHLNTLIPNLKVHALFNAPKDKDASSSSSKPAGDPNALAIPEMRAWLLRADLPPSTLSRLSYIHIAGTKGKGTVTTLTSSALLSSSPPSTKIGTYTSPHLLHPRERISINGLPVPQPLFAHHFFALWDTLSAAPADPSLDIDAGAKPFYFRYLTLLALRIFLAEGVSTAVVECGIGGEYDATNILPPEAVTASVITQLGIDHVAMLGSTAEQIAWQKAGILKPGVATFTRALDAQPGVMAVLRDRAASIGATLIEVPDAEVSSWPGVPDAKIPGGEFQKRNQALAALAARHHLRVLESKNTAVAPDTSLANLPEGIIAGLQSATLRGRHEIIAKGRVSYHLDGAHNADSLAQVAAWIAPLIAAENTPFILVFNQQERDAAELMLGLLAGMKACGVDLEAKLTHAIFTRNDKLRLEDADVGVQQKCAEALRAAYPNTKTTVCADLGEMKAAVDEIASAHEGATKVLVTGSMYLVGNLIGFLEPESQF</sequence>
<dbReference type="EC" id="6.3.2.17" evidence="3"/>
<comment type="catalytic activity">
    <reaction evidence="12">
        <text>(6S)-5,6,7,8-tetrahydrofolyl-(gamma-L-Glu)(n) + L-glutamate + ATP = (6S)-5,6,7,8-tetrahydrofolyl-(gamma-L-Glu)(n+1) + ADP + phosphate + H(+)</text>
        <dbReference type="Rhea" id="RHEA:10580"/>
        <dbReference type="Rhea" id="RHEA-COMP:14738"/>
        <dbReference type="Rhea" id="RHEA-COMP:14740"/>
        <dbReference type="ChEBI" id="CHEBI:15378"/>
        <dbReference type="ChEBI" id="CHEBI:29985"/>
        <dbReference type="ChEBI" id="CHEBI:30616"/>
        <dbReference type="ChEBI" id="CHEBI:43474"/>
        <dbReference type="ChEBI" id="CHEBI:141005"/>
        <dbReference type="ChEBI" id="CHEBI:456216"/>
        <dbReference type="EC" id="6.3.2.17"/>
    </reaction>
</comment>
<keyword evidence="8" id="KW-0067">ATP-binding</keyword>
<dbReference type="NCBIfam" id="TIGR01499">
    <property type="entry name" value="folC"/>
    <property type="match status" value="1"/>
</dbReference>
<dbReference type="GO" id="GO:0005829">
    <property type="term" value="C:cytosol"/>
    <property type="evidence" value="ECO:0007669"/>
    <property type="project" value="TreeGrafter"/>
</dbReference>
<dbReference type="GO" id="GO:0004326">
    <property type="term" value="F:tetrahydrofolylpolyglutamate synthase activity"/>
    <property type="evidence" value="ECO:0007669"/>
    <property type="project" value="UniProtKB-EC"/>
</dbReference>
<gene>
    <name evidence="13" type="ORF">CKAH01_03688</name>
</gene>
<comment type="caution">
    <text evidence="13">The sequence shown here is derived from an EMBL/GenBank/DDBJ whole genome shotgun (WGS) entry which is preliminary data.</text>
</comment>
<organism evidence="13 14">
    <name type="scientific">Colletotrichum kahawae</name>
    <name type="common">Coffee berry disease fungus</name>
    <dbReference type="NCBI Taxonomy" id="34407"/>
    <lineage>
        <taxon>Eukaryota</taxon>
        <taxon>Fungi</taxon>
        <taxon>Dikarya</taxon>
        <taxon>Ascomycota</taxon>
        <taxon>Pezizomycotina</taxon>
        <taxon>Sordariomycetes</taxon>
        <taxon>Hypocreomycetidae</taxon>
        <taxon>Glomerellales</taxon>
        <taxon>Glomerellaceae</taxon>
        <taxon>Colletotrichum</taxon>
        <taxon>Colletotrichum gloeosporioides species complex</taxon>
    </lineage>
</organism>
<evidence type="ECO:0000256" key="2">
    <source>
        <dbReference type="ARBA" id="ARBA00008276"/>
    </source>
</evidence>
<dbReference type="GO" id="GO:0005739">
    <property type="term" value="C:mitochondrion"/>
    <property type="evidence" value="ECO:0007669"/>
    <property type="project" value="TreeGrafter"/>
</dbReference>
<dbReference type="GO" id="GO:0005524">
    <property type="term" value="F:ATP binding"/>
    <property type="evidence" value="ECO:0007669"/>
    <property type="project" value="UniProtKB-KW"/>
</dbReference>
<evidence type="ECO:0000256" key="7">
    <source>
        <dbReference type="ARBA" id="ARBA00022741"/>
    </source>
</evidence>
<keyword evidence="14" id="KW-1185">Reference proteome</keyword>
<dbReference type="Proteomes" id="UP001281614">
    <property type="component" value="Unassembled WGS sequence"/>
</dbReference>
<dbReference type="InterPro" id="IPR036565">
    <property type="entry name" value="Mur-like_cat_sf"/>
</dbReference>
<evidence type="ECO:0000256" key="10">
    <source>
        <dbReference type="ARBA" id="ARBA00030592"/>
    </source>
</evidence>
<evidence type="ECO:0000313" key="14">
    <source>
        <dbReference type="Proteomes" id="UP001281614"/>
    </source>
</evidence>
<comment type="similarity">
    <text evidence="2">Belongs to the folylpolyglutamate synthase family.</text>
</comment>
<dbReference type="SUPFAM" id="SSF53244">
    <property type="entry name" value="MurD-like peptide ligases, peptide-binding domain"/>
    <property type="match status" value="1"/>
</dbReference>
<evidence type="ECO:0000256" key="11">
    <source>
        <dbReference type="ARBA" id="ARBA00030876"/>
    </source>
</evidence>
<protein>
    <recommendedName>
        <fullName evidence="3">tetrahydrofolate synthase</fullName>
        <ecNumber evidence="3">6.3.2.17</ecNumber>
    </recommendedName>
    <alternativeName>
        <fullName evidence="11">Folylpoly-gamma-glutamate synthetase</fullName>
    </alternativeName>
    <alternativeName>
        <fullName evidence="10">Tetrahydrofolylpolyglutamate synthase</fullName>
    </alternativeName>
</protein>
<dbReference type="GO" id="GO:0046872">
    <property type="term" value="F:metal ion binding"/>
    <property type="evidence" value="ECO:0007669"/>
    <property type="project" value="UniProtKB-KW"/>
</dbReference>
<dbReference type="InterPro" id="IPR018109">
    <property type="entry name" value="Folylpolyglutamate_synth_CS"/>
</dbReference>
<evidence type="ECO:0000256" key="6">
    <source>
        <dbReference type="ARBA" id="ARBA00022723"/>
    </source>
</evidence>
<name>A0AAD9YTA2_COLKA</name>
<proteinExistence type="inferred from homology"/>
<evidence type="ECO:0000256" key="5">
    <source>
        <dbReference type="ARBA" id="ARBA00022598"/>
    </source>
</evidence>
<dbReference type="PROSITE" id="PS01012">
    <property type="entry name" value="FOLYLPOLYGLU_SYNT_2"/>
    <property type="match status" value="1"/>
</dbReference>
<dbReference type="EMBL" id="VYYT01000046">
    <property type="protein sequence ID" value="KAK2774455.1"/>
    <property type="molecule type" value="Genomic_DNA"/>
</dbReference>
<evidence type="ECO:0000256" key="9">
    <source>
        <dbReference type="ARBA" id="ARBA00022842"/>
    </source>
</evidence>
<reference evidence="13" key="1">
    <citation type="submission" date="2023-02" db="EMBL/GenBank/DDBJ databases">
        <title>Colletotrichum kahawae CIFC_Que2 genome sequencing and assembly.</title>
        <authorList>
            <person name="Baroncelli R."/>
        </authorList>
    </citation>
    <scope>NUCLEOTIDE SEQUENCE</scope>
    <source>
        <strain evidence="13">CIFC_Que2</strain>
    </source>
</reference>
<evidence type="ECO:0000256" key="12">
    <source>
        <dbReference type="ARBA" id="ARBA00047493"/>
    </source>
</evidence>
<keyword evidence="4" id="KW-0554">One-carbon metabolism</keyword>
<dbReference type="PANTHER" id="PTHR11136">
    <property type="entry name" value="FOLYLPOLYGLUTAMATE SYNTHASE-RELATED"/>
    <property type="match status" value="1"/>
</dbReference>